<comment type="caution">
    <text evidence="8">Lacks conserved residue(s) required for the propagation of feature annotation.</text>
</comment>
<sequence length="688" mass="76699">IAMRTLCLPVLFISGALAQLSPPKTSKFKCLRNGCCDEHEWCRFWASIGECEANAAWMKINCQLACNSCRAPAVSNTPAFPTPTGGGDCSAIRKNPQNAAVDLIKRHLVNPVEDLSSRQLLSIDDITKAVSTGCVPQLNSADCARSLCYHLSYRSFDGTCNNLERPLLGAAFRPYLRHLPAEYDDGIGEPVSSIRVTRPTAREASRILLSSAQTVVHDKFNTLLMQWGQFMSHDTAKTTLQPSAQCATCDPVPSRCMPVRISPKDNNMAFRQKQCLKISRSAPICGTGQRTPREQLNENTAFVDASPLYGSSSKDLHKFRDGRTGFLKMSRFNNQMVLPFDQSKCASKDKCTATFTAGDIRVNLFIGLSSMHILFTREHNRIAVALMRLNPNWSGDRLFQETRKIVGAEVQAILYKEFLPKILGNSMAIHIGPYEGYKPNVDPTVSNVFTTSAYRFGHGMLQEFYKRIDFSGANISHGGYFFGDGVFKSGKILFEGGIDPILRGFMMTPVKRPHRMTPSITEKMFGSTDLGSVNIQRGRDHGLPSYNKWRVFCGMPTAHDFEGLKNEILDRNIRAALARNYRTPDDVDLYVGSMVEDPVIGGLVGSTLACLIGDQFKRLRDGDRFYYENPGIFTREQLNELKKVTLSRVICNNGDHFELISEDAFLLPHGSMTPCSMIPQIDLSKWKE</sequence>
<dbReference type="PROSITE" id="PS50292">
    <property type="entry name" value="PEROXIDASE_3"/>
    <property type="match status" value="1"/>
</dbReference>
<organism evidence="11 12">
    <name type="scientific">Parascaris univalens</name>
    <name type="common">Nematode worm</name>
    <dbReference type="NCBI Taxonomy" id="6257"/>
    <lineage>
        <taxon>Eukaryota</taxon>
        <taxon>Metazoa</taxon>
        <taxon>Ecdysozoa</taxon>
        <taxon>Nematoda</taxon>
        <taxon>Chromadorea</taxon>
        <taxon>Rhabditida</taxon>
        <taxon>Spirurina</taxon>
        <taxon>Ascaridomorpha</taxon>
        <taxon>Ascaridoidea</taxon>
        <taxon>Ascarididae</taxon>
        <taxon>Parascaris</taxon>
    </lineage>
</organism>
<dbReference type="GO" id="GO:0020037">
    <property type="term" value="F:heme binding"/>
    <property type="evidence" value="ECO:0007669"/>
    <property type="project" value="InterPro"/>
</dbReference>
<dbReference type="WBParaSite" id="PgB03_g040_t01">
    <property type="protein sequence ID" value="PgB03_g040_t01"/>
    <property type="gene ID" value="PgB03_g040"/>
</dbReference>
<keyword evidence="11" id="KW-1185">Reference proteome</keyword>
<dbReference type="SUPFAM" id="SSF48113">
    <property type="entry name" value="Heme-dependent peroxidases"/>
    <property type="match status" value="1"/>
</dbReference>
<dbReference type="GO" id="GO:0140825">
    <property type="term" value="F:lactoperoxidase activity"/>
    <property type="evidence" value="ECO:0007669"/>
    <property type="project" value="UniProtKB-EC"/>
</dbReference>
<dbReference type="InterPro" id="IPR003582">
    <property type="entry name" value="ShKT_dom"/>
</dbReference>
<keyword evidence="3" id="KW-0560">Oxidoreductase</keyword>
<evidence type="ECO:0000256" key="8">
    <source>
        <dbReference type="PROSITE-ProRule" id="PRU01005"/>
    </source>
</evidence>
<evidence type="ECO:0000256" key="3">
    <source>
        <dbReference type="ARBA" id="ARBA00022559"/>
    </source>
</evidence>
<dbReference type="FunFam" id="1.10.640.10:FF:000007">
    <property type="entry name" value="Peroxidase mlt-7"/>
    <property type="match status" value="1"/>
</dbReference>
<protein>
    <recommendedName>
        <fullName evidence="2">peroxidase</fullName>
        <ecNumber evidence="2">1.11.1.7</ecNumber>
    </recommendedName>
</protein>
<evidence type="ECO:0000256" key="1">
    <source>
        <dbReference type="ARBA" id="ARBA00000189"/>
    </source>
</evidence>
<feature type="binding site" description="axial binding residue" evidence="7">
    <location>
        <position position="458"/>
    </location>
    <ligand>
        <name>heme b</name>
        <dbReference type="ChEBI" id="CHEBI:60344"/>
    </ligand>
    <ligandPart>
        <name>Fe</name>
        <dbReference type="ChEBI" id="CHEBI:18248"/>
    </ligandPart>
</feature>
<dbReference type="SMART" id="SM00254">
    <property type="entry name" value="ShKT"/>
    <property type="match status" value="1"/>
</dbReference>
<dbReference type="PRINTS" id="PR00457">
    <property type="entry name" value="ANPEROXIDASE"/>
</dbReference>
<evidence type="ECO:0000256" key="9">
    <source>
        <dbReference type="SAM" id="SignalP"/>
    </source>
</evidence>
<evidence type="ECO:0000313" key="12">
    <source>
        <dbReference type="WBParaSite" id="PgB03_g040_t01"/>
    </source>
</evidence>
<keyword evidence="3" id="KW-0575">Peroxidase</keyword>
<dbReference type="InterPro" id="IPR010255">
    <property type="entry name" value="Haem_peroxidase_sf"/>
</dbReference>
<dbReference type="CDD" id="cd09823">
    <property type="entry name" value="peroxinectin_like"/>
    <property type="match status" value="1"/>
</dbReference>
<feature type="signal peptide" evidence="9">
    <location>
        <begin position="1"/>
        <end position="18"/>
    </location>
</feature>
<dbReference type="Pfam" id="PF03098">
    <property type="entry name" value="An_peroxidase"/>
    <property type="match status" value="1"/>
</dbReference>
<proteinExistence type="predicted"/>
<dbReference type="PANTHER" id="PTHR11475">
    <property type="entry name" value="OXIDASE/PEROXIDASE"/>
    <property type="match status" value="1"/>
</dbReference>
<comment type="catalytic activity">
    <reaction evidence="1">
        <text>2 a phenolic donor + H2O2 = 2 a phenolic radical donor + 2 H2O</text>
        <dbReference type="Rhea" id="RHEA:56136"/>
        <dbReference type="ChEBI" id="CHEBI:15377"/>
        <dbReference type="ChEBI" id="CHEBI:16240"/>
        <dbReference type="ChEBI" id="CHEBI:139520"/>
        <dbReference type="ChEBI" id="CHEBI:139521"/>
        <dbReference type="EC" id="1.11.1.7"/>
    </reaction>
</comment>
<dbReference type="PANTHER" id="PTHR11475:SF61">
    <property type="entry name" value="PEROXIDASE MLT-7"/>
    <property type="match status" value="1"/>
</dbReference>
<evidence type="ECO:0000256" key="2">
    <source>
        <dbReference type="ARBA" id="ARBA00012313"/>
    </source>
</evidence>
<keyword evidence="6" id="KW-1015">Disulfide bond</keyword>
<reference evidence="12" key="1">
    <citation type="submission" date="2022-11" db="UniProtKB">
        <authorList>
            <consortium name="WormBaseParasite"/>
        </authorList>
    </citation>
    <scope>IDENTIFICATION</scope>
</reference>
<dbReference type="EC" id="1.11.1.7" evidence="2"/>
<evidence type="ECO:0000259" key="10">
    <source>
        <dbReference type="PROSITE" id="PS51670"/>
    </source>
</evidence>
<accession>A0A914ZF88</accession>
<dbReference type="AlphaFoldDB" id="A0A914ZF88"/>
<dbReference type="Pfam" id="PF01549">
    <property type="entry name" value="ShK"/>
    <property type="match status" value="1"/>
</dbReference>
<feature type="domain" description="ShKT" evidence="10">
    <location>
        <begin position="30"/>
        <end position="69"/>
    </location>
</feature>
<dbReference type="GO" id="GO:0006979">
    <property type="term" value="P:response to oxidative stress"/>
    <property type="evidence" value="ECO:0007669"/>
    <property type="project" value="InterPro"/>
</dbReference>
<evidence type="ECO:0000256" key="7">
    <source>
        <dbReference type="PIRSR" id="PIRSR619791-2"/>
    </source>
</evidence>
<evidence type="ECO:0000256" key="6">
    <source>
        <dbReference type="ARBA" id="ARBA00023157"/>
    </source>
</evidence>
<name>A0A914ZF88_PARUN</name>
<keyword evidence="5 9" id="KW-0732">Signal</keyword>
<dbReference type="Gene3D" id="1.10.640.10">
    <property type="entry name" value="Haem peroxidase domain superfamily, animal type"/>
    <property type="match status" value="1"/>
</dbReference>
<evidence type="ECO:0000256" key="4">
    <source>
        <dbReference type="ARBA" id="ARBA00022723"/>
    </source>
</evidence>
<evidence type="ECO:0000256" key="5">
    <source>
        <dbReference type="ARBA" id="ARBA00022729"/>
    </source>
</evidence>
<evidence type="ECO:0000313" key="11">
    <source>
        <dbReference type="Proteomes" id="UP000887569"/>
    </source>
</evidence>
<dbReference type="Proteomes" id="UP000887569">
    <property type="component" value="Unplaced"/>
</dbReference>
<feature type="chain" id="PRO_5036941529" description="peroxidase" evidence="9">
    <location>
        <begin position="19"/>
        <end position="688"/>
    </location>
</feature>
<keyword evidence="4 7" id="KW-0479">Metal-binding</keyword>
<dbReference type="InterPro" id="IPR019791">
    <property type="entry name" value="Haem_peroxidase_animal"/>
</dbReference>
<dbReference type="InterPro" id="IPR037120">
    <property type="entry name" value="Haem_peroxidase_sf_animal"/>
</dbReference>
<dbReference type="PROSITE" id="PS51670">
    <property type="entry name" value="SHKT"/>
    <property type="match status" value="1"/>
</dbReference>
<keyword evidence="7" id="KW-0349">Heme</keyword>
<dbReference type="GO" id="GO:0005615">
    <property type="term" value="C:extracellular space"/>
    <property type="evidence" value="ECO:0007669"/>
    <property type="project" value="TreeGrafter"/>
</dbReference>
<dbReference type="GO" id="GO:0046872">
    <property type="term" value="F:metal ion binding"/>
    <property type="evidence" value="ECO:0007669"/>
    <property type="project" value="UniProtKB-KW"/>
</dbReference>
<keyword evidence="7" id="KW-0408">Iron</keyword>